<dbReference type="GO" id="GO:0016301">
    <property type="term" value="F:kinase activity"/>
    <property type="evidence" value="ECO:0007669"/>
    <property type="project" value="UniProtKB-KW"/>
</dbReference>
<dbReference type="InterPro" id="IPR050640">
    <property type="entry name" value="Bact_2-comp_sensor_kinase"/>
</dbReference>
<feature type="domain" description="Two component regulator three Y" evidence="4">
    <location>
        <begin position="627"/>
        <end position="687"/>
    </location>
</feature>
<keyword evidence="2" id="KW-0732">Signal</keyword>
<dbReference type="SUPFAM" id="SSF55874">
    <property type="entry name" value="ATPase domain of HSP90 chaperone/DNA topoisomerase II/histidine kinase"/>
    <property type="match status" value="1"/>
</dbReference>
<evidence type="ECO:0000313" key="6">
    <source>
        <dbReference type="Proteomes" id="UP001500141"/>
    </source>
</evidence>
<accession>A0ABP9A0U9</accession>
<dbReference type="PANTHER" id="PTHR34220:SF7">
    <property type="entry name" value="SENSOR HISTIDINE KINASE YPDA"/>
    <property type="match status" value="1"/>
</dbReference>
<keyword evidence="1" id="KW-0472">Membrane</keyword>
<dbReference type="EMBL" id="BAABIP010000018">
    <property type="protein sequence ID" value="GAA4771254.1"/>
    <property type="molecule type" value="Genomic_DNA"/>
</dbReference>
<dbReference type="Pfam" id="PF07495">
    <property type="entry name" value="Y_Y_Y"/>
    <property type="match status" value="1"/>
</dbReference>
<evidence type="ECO:0000259" key="3">
    <source>
        <dbReference type="Pfam" id="PF06580"/>
    </source>
</evidence>
<dbReference type="Proteomes" id="UP001500141">
    <property type="component" value="Unassembled WGS sequence"/>
</dbReference>
<sequence length="950" mass="109625">MLLRYLFLLITLSCFAQQPSHYIVGDEDLAGTNIYSALQAKDNKVWLSTNNGLYAYDGALFSSIQAKGIKDLSLFGLTTDKDGQIFCHNLSGQVLVVENNALKVYCQIPFRYIASSFFIEFDDQNKLVVSCKDLIQYDSKSKTFSKLFDFKDDIAEKLSCDEKFKIYFWNDEKKYCLSNGKVEASVMEIPRLSIIQNHLYYKKGGQFLYFANLSNKALLQKNNGLLKSVNYPLPNDGSVTYRPLMSKYKNLIWLAGSKNGAYCYRTDGTPLFGNNKLFSNYFISAYLEDREGNVWLCTFGKGIIMIPNMNVIDYSNVSLLKEDDISQITAKNNAMLLGGVKGNIYALDKDKLTIKSKGFNKIEFLKYEPKSNRVYVNDKVFDGDVKQQLYKNDYNKYDVFENKKNDSVFYVTRSGLFCLDKLKNNHQLGYATRTYGVFNDEENNTMWLASSTGLEIKQKGKFKKVKAGKDEIFSNGILGINNQVWVSSNTGIYVFHKNKLTKHLTSKKGLLSERIVKIIYHKPYVYVATNEGLQRFDADFKEHLDFTKAEGLLSNAILDFEVLGSMIYVVSSKGLQCFDFNTIQKKKKLPEVFINRVFVNGADEVKNDTLLPANENTLQFSFKAVSFLDKRNLKYRYRLKGYDDQWQSSDFFDNIAVYNKLPAGEYVFEVQLTDGVNVSASKEFIFEIEPVFWKKWQFITLVFVLTILTLLFIYRLRINYLLQKSKTEIDKEKLSKEINKSKLAALNAQMNPHFMFNALNSIQEFILQNKKEQASNYLGDFADLMRSYLQHSQEDSIMLNDEIETLKLYLKLEKLRFDEDFVYELNIDHKLDIYTTKIPSFLIQPFVENAIKHGLLHKKSDRRLLISIEKDTDEMIVCKIKDNGIGRERSLVINKNKKHKSFATQASVDRFQLINQNMKDQVGIEINDLFDENNIARGTEVVLRIPVKKD</sequence>
<keyword evidence="5" id="KW-0418">Kinase</keyword>
<dbReference type="RefSeq" id="WP_264544561.1">
    <property type="nucleotide sequence ID" value="NZ_BAABIP010000018.1"/>
</dbReference>
<dbReference type="Gene3D" id="2.130.10.10">
    <property type="entry name" value="YVTN repeat-like/Quinoprotein amine dehydrogenase"/>
    <property type="match status" value="2"/>
</dbReference>
<reference evidence="6" key="1">
    <citation type="journal article" date="2019" name="Int. J. Syst. Evol. Microbiol.">
        <title>The Global Catalogue of Microorganisms (GCM) 10K type strain sequencing project: providing services to taxonomists for standard genome sequencing and annotation.</title>
        <authorList>
            <consortium name="The Broad Institute Genomics Platform"/>
            <consortium name="The Broad Institute Genome Sequencing Center for Infectious Disease"/>
            <person name="Wu L."/>
            <person name="Ma J."/>
        </authorList>
    </citation>
    <scope>NUCLEOTIDE SEQUENCE [LARGE SCALE GENOMIC DNA]</scope>
    <source>
        <strain evidence="6">JCM 18198</strain>
    </source>
</reference>
<dbReference type="SUPFAM" id="SSF63829">
    <property type="entry name" value="Calcium-dependent phosphotriesterase"/>
    <property type="match status" value="1"/>
</dbReference>
<keyword evidence="5" id="KW-0808">Transferase</keyword>
<feature type="chain" id="PRO_5045196092" evidence="2">
    <location>
        <begin position="17"/>
        <end position="950"/>
    </location>
</feature>
<dbReference type="InterPro" id="IPR013783">
    <property type="entry name" value="Ig-like_fold"/>
</dbReference>
<feature type="domain" description="Signal transduction histidine kinase internal region" evidence="3">
    <location>
        <begin position="742"/>
        <end position="820"/>
    </location>
</feature>
<feature type="transmembrane region" description="Helical" evidence="1">
    <location>
        <begin position="696"/>
        <end position="716"/>
    </location>
</feature>
<dbReference type="InterPro" id="IPR036890">
    <property type="entry name" value="HATPase_C_sf"/>
</dbReference>
<evidence type="ECO:0000313" key="5">
    <source>
        <dbReference type="EMBL" id="GAA4771254.1"/>
    </source>
</evidence>
<keyword evidence="6" id="KW-1185">Reference proteome</keyword>
<proteinExistence type="predicted"/>
<gene>
    <name evidence="5" type="ORF">GCM10023230_21870</name>
</gene>
<evidence type="ECO:0000259" key="4">
    <source>
        <dbReference type="Pfam" id="PF07495"/>
    </source>
</evidence>
<dbReference type="PANTHER" id="PTHR34220">
    <property type="entry name" value="SENSOR HISTIDINE KINASE YPDA"/>
    <property type="match status" value="1"/>
</dbReference>
<keyword evidence="1" id="KW-1133">Transmembrane helix</keyword>
<name>A0ABP9A0U9_9FLAO</name>
<dbReference type="Pfam" id="PF06580">
    <property type="entry name" value="His_kinase"/>
    <property type="match status" value="1"/>
</dbReference>
<dbReference type="InterPro" id="IPR010559">
    <property type="entry name" value="Sig_transdc_His_kin_internal"/>
</dbReference>
<evidence type="ECO:0000256" key="1">
    <source>
        <dbReference type="SAM" id="Phobius"/>
    </source>
</evidence>
<dbReference type="Gene3D" id="2.60.40.10">
    <property type="entry name" value="Immunoglobulins"/>
    <property type="match status" value="1"/>
</dbReference>
<dbReference type="InterPro" id="IPR015943">
    <property type="entry name" value="WD40/YVTN_repeat-like_dom_sf"/>
</dbReference>
<dbReference type="InterPro" id="IPR011123">
    <property type="entry name" value="Y_Y_Y"/>
</dbReference>
<feature type="signal peptide" evidence="2">
    <location>
        <begin position="1"/>
        <end position="16"/>
    </location>
</feature>
<evidence type="ECO:0000256" key="2">
    <source>
        <dbReference type="SAM" id="SignalP"/>
    </source>
</evidence>
<comment type="caution">
    <text evidence="5">The sequence shown here is derived from an EMBL/GenBank/DDBJ whole genome shotgun (WGS) entry which is preliminary data.</text>
</comment>
<organism evidence="5 6">
    <name type="scientific">Flavobacterium hankyongi</name>
    <dbReference type="NCBI Taxonomy" id="1176532"/>
    <lineage>
        <taxon>Bacteria</taxon>
        <taxon>Pseudomonadati</taxon>
        <taxon>Bacteroidota</taxon>
        <taxon>Flavobacteriia</taxon>
        <taxon>Flavobacteriales</taxon>
        <taxon>Flavobacteriaceae</taxon>
        <taxon>Flavobacterium</taxon>
    </lineage>
</organism>
<protein>
    <submittedName>
        <fullName evidence="5">Histidine kinase</fullName>
    </submittedName>
</protein>
<keyword evidence="1" id="KW-0812">Transmembrane</keyword>
<dbReference type="Gene3D" id="3.30.565.10">
    <property type="entry name" value="Histidine kinase-like ATPase, C-terminal domain"/>
    <property type="match status" value="1"/>
</dbReference>